<comment type="similarity">
    <text evidence="2">Belongs to the EhaA family.</text>
</comment>
<accession>A0A1H7PJK9</accession>
<comment type="subunit">
    <text evidence="3">Putative multisubunit membrane-bound [NiFe]-hydrogenase eha is composed of at least 20 subunits.</text>
</comment>
<comment type="subcellular location">
    <subcellularLocation>
        <location evidence="1">Cell membrane</location>
        <topology evidence="1">Multi-pass membrane protein</topology>
    </subcellularLocation>
</comment>
<feature type="transmembrane region" description="Helical" evidence="10">
    <location>
        <begin position="60"/>
        <end position="82"/>
    </location>
</feature>
<dbReference type="Pfam" id="PF17367">
    <property type="entry name" value="NiFe_hyd_3_EhaA"/>
    <property type="match status" value="1"/>
</dbReference>
<keyword evidence="6 10" id="KW-0812">Transmembrane</keyword>
<evidence type="ECO:0000256" key="8">
    <source>
        <dbReference type="ARBA" id="ARBA00023136"/>
    </source>
</evidence>
<keyword evidence="7 10" id="KW-1133">Transmembrane helix</keyword>
<dbReference type="Proteomes" id="UP000199506">
    <property type="component" value="Unassembled WGS sequence"/>
</dbReference>
<evidence type="ECO:0000256" key="10">
    <source>
        <dbReference type="SAM" id="Phobius"/>
    </source>
</evidence>
<evidence type="ECO:0000256" key="3">
    <source>
        <dbReference type="ARBA" id="ARBA00011090"/>
    </source>
</evidence>
<evidence type="ECO:0000313" key="11">
    <source>
        <dbReference type="EMBL" id="SEL35247.1"/>
    </source>
</evidence>
<dbReference type="InterPro" id="IPR011306">
    <property type="entry name" value="Prd_NiFe_hyd_3_EhaA"/>
</dbReference>
<keyword evidence="5" id="KW-1003">Cell membrane</keyword>
<proteinExistence type="inferred from homology"/>
<feature type="transmembrane region" description="Helical" evidence="10">
    <location>
        <begin position="7"/>
        <end position="25"/>
    </location>
</feature>
<dbReference type="STRING" id="190974.SAMN05216439_0397"/>
<evidence type="ECO:0000256" key="5">
    <source>
        <dbReference type="ARBA" id="ARBA00022475"/>
    </source>
</evidence>
<gene>
    <name evidence="11" type="ORF">SAMN05216439_0397</name>
</gene>
<evidence type="ECO:0000313" key="12">
    <source>
        <dbReference type="Proteomes" id="UP000199506"/>
    </source>
</evidence>
<feature type="transmembrane region" description="Helical" evidence="10">
    <location>
        <begin position="31"/>
        <end position="48"/>
    </location>
</feature>
<evidence type="ECO:0000256" key="9">
    <source>
        <dbReference type="ARBA" id="ARBA00024740"/>
    </source>
</evidence>
<comment type="function">
    <text evidence="9">One of the integral membrane subunits of multisubunit membrane-bound [NiFe]-hydrogenase eha. Eha is predicted to form large electron transfer complex and might catalyze energy-driven reduction of low-potential redox carriers.</text>
</comment>
<reference evidence="11 12" key="1">
    <citation type="submission" date="2016-10" db="EMBL/GenBank/DDBJ databases">
        <authorList>
            <person name="de Groot N.N."/>
        </authorList>
    </citation>
    <scope>NUCLEOTIDE SEQUENCE [LARGE SCALE GENOMIC DNA]</scope>
    <source>
        <strain evidence="11 12">DSM 11978</strain>
    </source>
</reference>
<evidence type="ECO:0000256" key="4">
    <source>
        <dbReference type="ARBA" id="ARBA00020465"/>
    </source>
</evidence>
<feature type="transmembrane region" description="Helical" evidence="10">
    <location>
        <begin position="88"/>
        <end position="111"/>
    </location>
</feature>
<dbReference type="OrthoDB" id="81652at2157"/>
<sequence length="129" mass="14369">MFNLIDSTLFFASYGNIFGLANIAVSPIDIILAYVVAIVISIIMAFVLKVPLLPSKPYRYSFDVCAVYPTPIIAIGIFSIFLVLNYTFIYNGLVLAIIIGILSALFVKYLFNFVFPKPLNEDEGDEINE</sequence>
<evidence type="ECO:0000256" key="2">
    <source>
        <dbReference type="ARBA" id="ARBA00007910"/>
    </source>
</evidence>
<protein>
    <recommendedName>
        <fullName evidence="4">Probable [NiFe]-hydrogenase-type-3 Eha complex membrane subunit A</fullName>
    </recommendedName>
</protein>
<dbReference type="AlphaFoldDB" id="A0A1H7PJK9"/>
<keyword evidence="8 10" id="KW-0472">Membrane</keyword>
<evidence type="ECO:0000256" key="1">
    <source>
        <dbReference type="ARBA" id="ARBA00004651"/>
    </source>
</evidence>
<dbReference type="GO" id="GO:0005886">
    <property type="term" value="C:plasma membrane"/>
    <property type="evidence" value="ECO:0007669"/>
    <property type="project" value="UniProtKB-SubCell"/>
</dbReference>
<evidence type="ECO:0000256" key="7">
    <source>
        <dbReference type="ARBA" id="ARBA00022989"/>
    </source>
</evidence>
<organism evidence="11 12">
    <name type="scientific">Methanobrevibacter gottschalkii</name>
    <dbReference type="NCBI Taxonomy" id="190974"/>
    <lineage>
        <taxon>Archaea</taxon>
        <taxon>Methanobacteriati</taxon>
        <taxon>Methanobacteriota</taxon>
        <taxon>Methanomada group</taxon>
        <taxon>Methanobacteria</taxon>
        <taxon>Methanobacteriales</taxon>
        <taxon>Methanobacteriaceae</taxon>
        <taxon>Methanobrevibacter</taxon>
    </lineage>
</organism>
<dbReference type="RefSeq" id="WP_069574005.1">
    <property type="nucleotide sequence ID" value="NZ_FOAK01000015.1"/>
</dbReference>
<name>A0A1H7PJK9_9EURY</name>
<evidence type="ECO:0000256" key="6">
    <source>
        <dbReference type="ARBA" id="ARBA00022692"/>
    </source>
</evidence>
<dbReference type="EMBL" id="FOAK01000015">
    <property type="protein sequence ID" value="SEL35247.1"/>
    <property type="molecule type" value="Genomic_DNA"/>
</dbReference>